<dbReference type="AlphaFoldDB" id="A0A8H5GRV5"/>
<gene>
    <name evidence="1" type="ORF">D9758_001385</name>
</gene>
<organism evidence="1 2">
    <name type="scientific">Tetrapyrgos nigripes</name>
    <dbReference type="NCBI Taxonomy" id="182062"/>
    <lineage>
        <taxon>Eukaryota</taxon>
        <taxon>Fungi</taxon>
        <taxon>Dikarya</taxon>
        <taxon>Basidiomycota</taxon>
        <taxon>Agaricomycotina</taxon>
        <taxon>Agaricomycetes</taxon>
        <taxon>Agaricomycetidae</taxon>
        <taxon>Agaricales</taxon>
        <taxon>Marasmiineae</taxon>
        <taxon>Marasmiaceae</taxon>
        <taxon>Tetrapyrgos</taxon>
    </lineage>
</organism>
<dbReference type="OrthoDB" id="415825at2759"/>
<dbReference type="EMBL" id="JAACJM010000012">
    <property type="protein sequence ID" value="KAF5370066.1"/>
    <property type="molecule type" value="Genomic_DNA"/>
</dbReference>
<protein>
    <submittedName>
        <fullName evidence="1">Uncharacterized protein</fullName>
    </submittedName>
</protein>
<accession>A0A8H5GRV5</accession>
<reference evidence="1 2" key="1">
    <citation type="journal article" date="2020" name="ISME J.">
        <title>Uncovering the hidden diversity of litter-decomposition mechanisms in mushroom-forming fungi.</title>
        <authorList>
            <person name="Floudas D."/>
            <person name="Bentzer J."/>
            <person name="Ahren D."/>
            <person name="Johansson T."/>
            <person name="Persson P."/>
            <person name="Tunlid A."/>
        </authorList>
    </citation>
    <scope>NUCLEOTIDE SEQUENCE [LARGE SCALE GENOMIC DNA]</scope>
    <source>
        <strain evidence="1 2">CBS 291.85</strain>
    </source>
</reference>
<evidence type="ECO:0000313" key="2">
    <source>
        <dbReference type="Proteomes" id="UP000559256"/>
    </source>
</evidence>
<sequence>MLAHRALHWTTGPQEVLSIPVRALDYSSLQQAFDEIVDLSTSSSGDSGFDVGFGFDKTSSIPSGGLSCAIQALYIMLVNVIWKGNKPQKPSGSIQVCTEYISLGYRPRNAGIYQPRSMFYGPLREPVSSNETKRS</sequence>
<keyword evidence="2" id="KW-1185">Reference proteome</keyword>
<comment type="caution">
    <text evidence="1">The sequence shown here is derived from an EMBL/GenBank/DDBJ whole genome shotgun (WGS) entry which is preliminary data.</text>
</comment>
<evidence type="ECO:0000313" key="1">
    <source>
        <dbReference type="EMBL" id="KAF5370066.1"/>
    </source>
</evidence>
<name>A0A8H5GRV5_9AGAR</name>
<proteinExistence type="predicted"/>
<dbReference type="Proteomes" id="UP000559256">
    <property type="component" value="Unassembled WGS sequence"/>
</dbReference>